<reference evidence="1 2" key="1">
    <citation type="submission" date="2018-06" db="EMBL/GenBank/DDBJ databases">
        <title>Comparative genomics reveals the genomic features of Rhizophagus irregularis, R. cerebriforme, R. diaphanum and Gigaspora rosea, and their symbiotic lifestyle signature.</title>
        <authorList>
            <person name="Morin E."/>
            <person name="San Clemente H."/>
            <person name="Chen E.C.H."/>
            <person name="De La Providencia I."/>
            <person name="Hainaut M."/>
            <person name="Kuo A."/>
            <person name="Kohler A."/>
            <person name="Murat C."/>
            <person name="Tang N."/>
            <person name="Roy S."/>
            <person name="Loubradou J."/>
            <person name="Henrissat B."/>
            <person name="Grigoriev I.V."/>
            <person name="Corradi N."/>
            <person name="Roux C."/>
            <person name="Martin F.M."/>
        </authorList>
    </citation>
    <scope>NUCLEOTIDE SEQUENCE [LARGE SCALE GENOMIC DNA]</scope>
    <source>
        <strain evidence="1 2">DAOM 194757</strain>
    </source>
</reference>
<dbReference type="AlphaFoldDB" id="A0A397U0I1"/>
<evidence type="ECO:0000313" key="1">
    <source>
        <dbReference type="EMBL" id="RIB02678.1"/>
    </source>
</evidence>
<dbReference type="OrthoDB" id="2438141at2759"/>
<sequence>MFKFRFEEEVKKFEQKKKESIIKNLYQNDEQTPEIDDPQLYDKFLHIINLILLYCQKLKLSQDNKVIQKYKKFKTEINDSPDPNKFVIDHSIKFSKYKFIPQLYENHPELLFPLVKLEKYYISISRQVPKKQEFKSNNKISVPLENLPNWMQRNYKKEIEKSVEVYKNEENISIDDDNFTQIIRERICDIKNICEEYYKKTNSVYQKYWNILDGLNKSTNEKKFIIELAEKFSLFSKKI</sequence>
<comment type="caution">
    <text evidence="1">The sequence shown here is derived from an EMBL/GenBank/DDBJ whole genome shotgun (WGS) entry which is preliminary data.</text>
</comment>
<protein>
    <submittedName>
        <fullName evidence="1">Uncharacterized protein</fullName>
    </submittedName>
</protein>
<gene>
    <name evidence="1" type="ORF">C2G38_2049874</name>
</gene>
<evidence type="ECO:0000313" key="2">
    <source>
        <dbReference type="Proteomes" id="UP000266673"/>
    </source>
</evidence>
<dbReference type="Proteomes" id="UP000266673">
    <property type="component" value="Unassembled WGS sequence"/>
</dbReference>
<organism evidence="1 2">
    <name type="scientific">Gigaspora rosea</name>
    <dbReference type="NCBI Taxonomy" id="44941"/>
    <lineage>
        <taxon>Eukaryota</taxon>
        <taxon>Fungi</taxon>
        <taxon>Fungi incertae sedis</taxon>
        <taxon>Mucoromycota</taxon>
        <taxon>Glomeromycotina</taxon>
        <taxon>Glomeromycetes</taxon>
        <taxon>Diversisporales</taxon>
        <taxon>Gigasporaceae</taxon>
        <taxon>Gigaspora</taxon>
    </lineage>
</organism>
<dbReference type="EMBL" id="QKWP01002624">
    <property type="protein sequence ID" value="RIB02678.1"/>
    <property type="molecule type" value="Genomic_DNA"/>
</dbReference>
<accession>A0A397U0I1</accession>
<keyword evidence="2" id="KW-1185">Reference proteome</keyword>
<proteinExistence type="predicted"/>
<name>A0A397U0I1_9GLOM</name>